<evidence type="ECO:0000259" key="1">
    <source>
        <dbReference type="Pfam" id="PF06048"/>
    </source>
</evidence>
<reference evidence="3 4" key="1">
    <citation type="journal article" date="2014" name="BMC Genomics">
        <title>Comparison of environmental and isolate Sulfobacillus genomes reveals diverse carbon, sulfur, nitrogen, and hydrogen metabolisms.</title>
        <authorList>
            <person name="Justice N.B."/>
            <person name="Norman A."/>
            <person name="Brown C.T."/>
            <person name="Singh A."/>
            <person name="Thomas B.C."/>
            <person name="Banfield J.F."/>
        </authorList>
    </citation>
    <scope>NUCLEOTIDE SEQUENCE [LARGE SCALE GENOMIC DNA]</scope>
    <source>
        <strain evidence="3">AMDSBA4</strain>
    </source>
</reference>
<sequence length="714" mass="77672">MEEKTTNGSIPQSEQLGKPIEGLFGGKLADVYEMLQTTTDNAALIEILFVPETLDTLNELEADNPGGYMQIRLACQSKKIPVGKLEAAMAARKKAVERAQAEEAAKQRRQQFYTVQGGMDLPLPAGCAIPAGYHAEPGKTAKIDPEMGPITIAPAGLAILERFCDIDTERTHVQIGAWFPGAKAWHTVDVPRQTIANTTQIVGIADFDFPINTLNAKSVVEYLAQFETKNRQAIPTQQTSGHLGWQVSHGRALGFLAGPKTWIGLTPGEDVRFLPTNPGDGQVVEGFTSAGDVDAWIHEVGLPILCYPKAAVGLLASFAVPLLKVLHHPNFVVDYAGLTSQGKTTAQRVAGGVWGNVDESEPERNVIQSWNVTQVGASEMGRILSGLPLIMDDSKTARNAQSVAETLYLVTNGKGRSKGAKDGGMKAAPTVKTILISSGEKPITRFTQDGGIRTRVLLVEGSPFGAVDDASRQMVQALMNACVDHYGVAGPAFMKWVMDHLADGWKGWTQDYRAAKERYTRQAKTAGKGRLMAHRAFLETAGTLVGQALPDMASGIQTLLQSPDWDALWTDMTAQAGDPLDAQLAMEQLGSWMQAHIELFEGQRSPESFAPSEWLGKWDDKGIAVFHHAVDRQLQEWGYDPQAIVAQWRAKGWLRLGEGRYLNPKITIMGQRGHNAYVLSDAGKTIALASSESTTWDDDAEVVRQDQEDMAYPF</sequence>
<evidence type="ECO:0008006" key="5">
    <source>
        <dbReference type="Google" id="ProtNLM"/>
    </source>
</evidence>
<proteinExistence type="predicted"/>
<dbReference type="EMBL" id="PXYW01000122">
    <property type="protein sequence ID" value="PSR26589.1"/>
    <property type="molecule type" value="Genomic_DNA"/>
</dbReference>
<evidence type="ECO:0000313" key="4">
    <source>
        <dbReference type="Proteomes" id="UP000242972"/>
    </source>
</evidence>
<name>A0A2T2WWG3_9FIRM</name>
<gene>
    <name evidence="3" type="ORF">C7B46_19865</name>
</gene>
<feature type="domain" description="DUF927" evidence="1">
    <location>
        <begin position="149"/>
        <end position="427"/>
    </location>
</feature>
<organism evidence="3 4">
    <name type="scientific">Sulfobacillus benefaciens</name>
    <dbReference type="NCBI Taxonomy" id="453960"/>
    <lineage>
        <taxon>Bacteria</taxon>
        <taxon>Bacillati</taxon>
        <taxon>Bacillota</taxon>
        <taxon>Clostridia</taxon>
        <taxon>Eubacteriales</taxon>
        <taxon>Clostridiales Family XVII. Incertae Sedis</taxon>
        <taxon>Sulfobacillus</taxon>
    </lineage>
</organism>
<dbReference type="AlphaFoldDB" id="A0A2T2WWG3"/>
<accession>A0A2T2WWG3</accession>
<evidence type="ECO:0000259" key="2">
    <source>
        <dbReference type="Pfam" id="PF18662"/>
    </source>
</evidence>
<dbReference type="Proteomes" id="UP000242972">
    <property type="component" value="Unassembled WGS sequence"/>
</dbReference>
<comment type="caution">
    <text evidence="3">The sequence shown here is derived from an EMBL/GenBank/DDBJ whole genome shotgun (WGS) entry which is preliminary data.</text>
</comment>
<dbReference type="Pfam" id="PF18662">
    <property type="entry name" value="HTH_56"/>
    <property type="match status" value="1"/>
</dbReference>
<dbReference type="Pfam" id="PF06048">
    <property type="entry name" value="DUF927"/>
    <property type="match status" value="1"/>
</dbReference>
<protein>
    <recommendedName>
        <fullName evidence="5">DUF927 domain-containing protein</fullName>
    </recommendedName>
</protein>
<dbReference type="InterPro" id="IPR009270">
    <property type="entry name" value="DUF927"/>
</dbReference>
<feature type="domain" description="Cch helix turn helix" evidence="2">
    <location>
        <begin position="582"/>
        <end position="661"/>
    </location>
</feature>
<dbReference type="InterPro" id="IPR040538">
    <property type="entry name" value="Cch_HTH"/>
</dbReference>
<evidence type="ECO:0000313" key="3">
    <source>
        <dbReference type="EMBL" id="PSR26589.1"/>
    </source>
</evidence>